<dbReference type="PANTHER" id="PTHR33085:SF37">
    <property type="entry name" value="OS12G0139800 PROTEIN"/>
    <property type="match status" value="1"/>
</dbReference>
<dbReference type="Pfam" id="PF07893">
    <property type="entry name" value="DUF1668"/>
    <property type="match status" value="1"/>
</dbReference>
<dbReference type="SUPFAM" id="SSF117281">
    <property type="entry name" value="Kelch motif"/>
    <property type="match status" value="1"/>
</dbReference>
<protein>
    <submittedName>
        <fullName evidence="1">Uncharacterized protein</fullName>
    </submittedName>
</protein>
<sequence>MLRRRLMEMACRRGKKQKVEKTAAGDSLLPSVYLVVGHGVTVPAYSVVKVSPFSDGVRSSDDAPIPIPRHLARLEAKHCMSFVPVRSRHGPWIVGVGGNSPRDYGPETIVFDTQTQEVIAGPKLLSTKLHPVLLAVGSRIYALSRNPSVKGEVDFVPWFEVLDLSRAQVVDGRLVGCKWEELPRPPFFPWELSPRQYIFPPWVFVESYVAVDSYILLSITGQMGTHMFDVKTEEWAKLDEHDLPFTGGAIPHGPLFIGLSGNTRAITAYKITVRAPAAPSSSITEGRPSMSIVEFPIVTDMEAKEVVAGGGRLVSLGNHGFCSFTCSDDDLVLGCFQHTRELVTMKTYTTEDQLLSHDYLKSSCYIVVSNQGEQVYSVRDSLRGLTWPCLQDMISL</sequence>
<dbReference type="InterPro" id="IPR015915">
    <property type="entry name" value="Kelch-typ_b-propeller"/>
</dbReference>
<dbReference type="Proteomes" id="UP001497457">
    <property type="component" value="Chromosome 7b"/>
</dbReference>
<evidence type="ECO:0000313" key="1">
    <source>
        <dbReference type="EMBL" id="CAL5082228.1"/>
    </source>
</evidence>
<reference evidence="1 2" key="2">
    <citation type="submission" date="2024-10" db="EMBL/GenBank/DDBJ databases">
        <authorList>
            <person name="Ryan C."/>
        </authorList>
    </citation>
    <scope>NUCLEOTIDE SEQUENCE [LARGE SCALE GENOMIC DNA]</scope>
</reference>
<dbReference type="PANTHER" id="PTHR33085">
    <property type="entry name" value="OS12G0113100 PROTEIN-RELATED"/>
    <property type="match status" value="1"/>
</dbReference>
<reference evidence="2" key="1">
    <citation type="submission" date="2024-06" db="EMBL/GenBank/DDBJ databases">
        <authorList>
            <person name="Ryan C."/>
        </authorList>
    </citation>
    <scope>NUCLEOTIDE SEQUENCE [LARGE SCALE GENOMIC DNA]</scope>
</reference>
<dbReference type="EMBL" id="OZ075117">
    <property type="protein sequence ID" value="CAL5082228.1"/>
    <property type="molecule type" value="Genomic_DNA"/>
</dbReference>
<name>A0ABC9FU17_9POAL</name>
<gene>
    <name evidence="1" type="ORF">URODEC1_LOCUS109163</name>
</gene>
<proteinExistence type="predicted"/>
<evidence type="ECO:0000313" key="2">
    <source>
        <dbReference type="Proteomes" id="UP001497457"/>
    </source>
</evidence>
<accession>A0ABC9FU17</accession>
<dbReference type="InterPro" id="IPR012871">
    <property type="entry name" value="DUF1668_ORYSA"/>
</dbReference>
<keyword evidence="2" id="KW-1185">Reference proteome</keyword>
<organism evidence="1 2">
    <name type="scientific">Urochloa decumbens</name>
    <dbReference type="NCBI Taxonomy" id="240449"/>
    <lineage>
        <taxon>Eukaryota</taxon>
        <taxon>Viridiplantae</taxon>
        <taxon>Streptophyta</taxon>
        <taxon>Embryophyta</taxon>
        <taxon>Tracheophyta</taxon>
        <taxon>Spermatophyta</taxon>
        <taxon>Magnoliopsida</taxon>
        <taxon>Liliopsida</taxon>
        <taxon>Poales</taxon>
        <taxon>Poaceae</taxon>
        <taxon>PACMAD clade</taxon>
        <taxon>Panicoideae</taxon>
        <taxon>Panicodae</taxon>
        <taxon>Paniceae</taxon>
        <taxon>Melinidinae</taxon>
        <taxon>Urochloa</taxon>
    </lineage>
</organism>
<dbReference type="AlphaFoldDB" id="A0ABC9FU17"/>